<sequence length="102" mass="12148">MYFKRPCGLKGYFTKINFFTINFYDIDIKRFYINKGASAHFHNKLTEKVKYSTYKKYRVNAVKQQFYLGQWQVDVTSNTLSLGKLKRTIEPKTMDVLLLLCQ</sequence>
<reference evidence="1 2" key="1">
    <citation type="submission" date="2015-12" db="EMBL/GenBank/DDBJ databases">
        <authorList>
            <person name="Shamseldin A."/>
            <person name="Moawad H."/>
            <person name="Abd El-Rahim W.M."/>
            <person name="Sadowsky M.J."/>
        </authorList>
    </citation>
    <scope>NUCLEOTIDE SEQUENCE [LARGE SCALE GENOMIC DNA]</scope>
    <source>
        <strain evidence="1 2">D7</strain>
    </source>
</reference>
<gene>
    <name evidence="1" type="ORF">AVL55_12635</name>
</gene>
<protein>
    <submittedName>
        <fullName evidence="1">Uncharacterized protein</fullName>
    </submittedName>
</protein>
<accession>A0A126Q1N7</accession>
<name>A0A126Q1N7_ALTMA</name>
<dbReference type="AlphaFoldDB" id="A0A126Q1N7"/>
<dbReference type="Proteomes" id="UP000063991">
    <property type="component" value="Chromosome"/>
</dbReference>
<evidence type="ECO:0000313" key="2">
    <source>
        <dbReference type="Proteomes" id="UP000063991"/>
    </source>
</evidence>
<proteinExistence type="predicted"/>
<evidence type="ECO:0000313" key="1">
    <source>
        <dbReference type="EMBL" id="AMJ98940.1"/>
    </source>
</evidence>
<dbReference type="EMBL" id="CP014323">
    <property type="protein sequence ID" value="AMJ98940.1"/>
    <property type="molecule type" value="Genomic_DNA"/>
</dbReference>
<organism evidence="1 2">
    <name type="scientific">Alteromonas macleodii</name>
    <name type="common">Pseudoalteromonas macleodii</name>
    <dbReference type="NCBI Taxonomy" id="28108"/>
    <lineage>
        <taxon>Bacteria</taxon>
        <taxon>Pseudomonadati</taxon>
        <taxon>Pseudomonadota</taxon>
        <taxon>Gammaproteobacteria</taxon>
        <taxon>Alteromonadales</taxon>
        <taxon>Alteromonadaceae</taxon>
        <taxon>Alteromonas/Salinimonas group</taxon>
        <taxon>Alteromonas</taxon>
    </lineage>
</organism>